<proteinExistence type="predicted"/>
<sequence length="282" mass="31070">MEGTPLSRSEAGGAFRPRARSIIERYCKGVRGDRSEGGAGRAGTGTRPSGKVLKLAHRDNEEVRSAPRATYGAWPAFRPLPVTLCLHSMLLEVLTVQIFVLNWGELSDQSHHLCRLRTPNKGGVKLLARPWRACHCSRRANREQKRAVEMYRVFDRVMSLVRSVSLDNLRRVEQRDEEQNREPEGNEIENGSVAETECMTGNRIKSVIGFKLRNNGGNGTESGNEIRIDSNSNAGEGAGAKLEAETRPLFDGGSKGRVERGLGRTVGGESSANKMATLRRCN</sequence>
<dbReference type="AlphaFoldDB" id="A0A4C1ZH28"/>
<feature type="region of interest" description="Disordered" evidence="1">
    <location>
        <begin position="214"/>
        <end position="282"/>
    </location>
</feature>
<keyword evidence="3" id="KW-1185">Reference proteome</keyword>
<organism evidence="2 3">
    <name type="scientific">Eumeta variegata</name>
    <name type="common">Bagworm moth</name>
    <name type="synonym">Eumeta japonica</name>
    <dbReference type="NCBI Taxonomy" id="151549"/>
    <lineage>
        <taxon>Eukaryota</taxon>
        <taxon>Metazoa</taxon>
        <taxon>Ecdysozoa</taxon>
        <taxon>Arthropoda</taxon>
        <taxon>Hexapoda</taxon>
        <taxon>Insecta</taxon>
        <taxon>Pterygota</taxon>
        <taxon>Neoptera</taxon>
        <taxon>Endopterygota</taxon>
        <taxon>Lepidoptera</taxon>
        <taxon>Glossata</taxon>
        <taxon>Ditrysia</taxon>
        <taxon>Tineoidea</taxon>
        <taxon>Psychidae</taxon>
        <taxon>Oiketicinae</taxon>
        <taxon>Eumeta</taxon>
    </lineage>
</organism>
<name>A0A4C1ZH28_EUMVA</name>
<dbReference type="EMBL" id="BGZK01001768">
    <property type="protein sequence ID" value="GBP85917.1"/>
    <property type="molecule type" value="Genomic_DNA"/>
</dbReference>
<evidence type="ECO:0000313" key="3">
    <source>
        <dbReference type="Proteomes" id="UP000299102"/>
    </source>
</evidence>
<accession>A0A4C1ZH28</accession>
<gene>
    <name evidence="2" type="ORF">EVAR_83530_1</name>
</gene>
<protein>
    <submittedName>
        <fullName evidence="2">Uncharacterized protein</fullName>
    </submittedName>
</protein>
<reference evidence="2 3" key="1">
    <citation type="journal article" date="2019" name="Commun. Biol.">
        <title>The bagworm genome reveals a unique fibroin gene that provides high tensile strength.</title>
        <authorList>
            <person name="Kono N."/>
            <person name="Nakamura H."/>
            <person name="Ohtoshi R."/>
            <person name="Tomita M."/>
            <person name="Numata K."/>
            <person name="Arakawa K."/>
        </authorList>
    </citation>
    <scope>NUCLEOTIDE SEQUENCE [LARGE SCALE GENOMIC DNA]</scope>
</reference>
<feature type="region of interest" description="Disordered" evidence="1">
    <location>
        <begin position="173"/>
        <end position="195"/>
    </location>
</feature>
<feature type="compositionally biased region" description="Basic and acidic residues" evidence="1">
    <location>
        <begin position="173"/>
        <end position="184"/>
    </location>
</feature>
<evidence type="ECO:0000256" key="1">
    <source>
        <dbReference type="SAM" id="MobiDB-lite"/>
    </source>
</evidence>
<comment type="caution">
    <text evidence="2">The sequence shown here is derived from an EMBL/GenBank/DDBJ whole genome shotgun (WGS) entry which is preliminary data.</text>
</comment>
<evidence type="ECO:0000313" key="2">
    <source>
        <dbReference type="EMBL" id="GBP85917.1"/>
    </source>
</evidence>
<feature type="compositionally biased region" description="Basic and acidic residues" evidence="1">
    <location>
        <begin position="242"/>
        <end position="262"/>
    </location>
</feature>
<dbReference type="Proteomes" id="UP000299102">
    <property type="component" value="Unassembled WGS sequence"/>
</dbReference>